<dbReference type="GO" id="GO:0070979">
    <property type="term" value="P:protein K11-linked ubiquitination"/>
    <property type="evidence" value="ECO:0007669"/>
    <property type="project" value="TreeGrafter"/>
</dbReference>
<dbReference type="InterPro" id="IPR036322">
    <property type="entry name" value="WD40_repeat_dom_sf"/>
</dbReference>
<name>A0AA37L8U2_9PEZI</name>
<evidence type="ECO:0000256" key="1">
    <source>
        <dbReference type="ARBA" id="ARBA00022618"/>
    </source>
</evidence>
<dbReference type="PANTHER" id="PTHR13260:SF0">
    <property type="entry name" value="ANAPHASE-PROMOTING COMPLEX SUBUNIT 4"/>
    <property type="match status" value="1"/>
</dbReference>
<proteinExistence type="predicted"/>
<evidence type="ECO:0000259" key="5">
    <source>
        <dbReference type="Pfam" id="PF12894"/>
    </source>
</evidence>
<keyword evidence="1" id="KW-0132">Cell division</keyword>
<keyword evidence="3" id="KW-0833">Ubl conjugation pathway</keyword>
<dbReference type="GO" id="GO:0051301">
    <property type="term" value="P:cell division"/>
    <property type="evidence" value="ECO:0007669"/>
    <property type="project" value="UniProtKB-KW"/>
</dbReference>
<sequence>MAKITQLRSYSETRFDHRVADGFPCSNPTVDLSVSWDASGKNLLIYRPREHVVSKIHQFAKPGHQAPQPQAVKWKPDGQFLAVGWSDGYIRLMGLENNKAAHHIRVCGDDASAPSITHIGWSRNTVGKPRSHYQKTSSQPWQKLMSEELELPGGPAPLDFPRELTFLEVDSALPKISPLPSSSAGAG</sequence>
<dbReference type="Gene3D" id="2.130.10.10">
    <property type="entry name" value="YVTN repeat-like/Quinoprotein amine dehydrogenase"/>
    <property type="match status" value="1"/>
</dbReference>
<gene>
    <name evidence="6" type="ORF">ColSpa_04133</name>
</gene>
<dbReference type="Proteomes" id="UP001055115">
    <property type="component" value="Unassembled WGS sequence"/>
</dbReference>
<keyword evidence="7" id="KW-1185">Reference proteome</keyword>
<evidence type="ECO:0000256" key="2">
    <source>
        <dbReference type="ARBA" id="ARBA00022776"/>
    </source>
</evidence>
<dbReference type="GeneID" id="73324935"/>
<dbReference type="InterPro" id="IPR015943">
    <property type="entry name" value="WD40/YVTN_repeat-like_dom_sf"/>
</dbReference>
<dbReference type="Pfam" id="PF12894">
    <property type="entry name" value="ANAPC4_WD40"/>
    <property type="match status" value="1"/>
</dbReference>
<keyword evidence="2" id="KW-0498">Mitosis</keyword>
<organism evidence="6 7">
    <name type="scientific">Colletotrichum spaethianum</name>
    <dbReference type="NCBI Taxonomy" id="700344"/>
    <lineage>
        <taxon>Eukaryota</taxon>
        <taxon>Fungi</taxon>
        <taxon>Dikarya</taxon>
        <taxon>Ascomycota</taxon>
        <taxon>Pezizomycotina</taxon>
        <taxon>Sordariomycetes</taxon>
        <taxon>Hypocreomycetidae</taxon>
        <taxon>Glomerellales</taxon>
        <taxon>Glomerellaceae</taxon>
        <taxon>Colletotrichum</taxon>
        <taxon>Colletotrichum spaethianum species complex</taxon>
    </lineage>
</organism>
<dbReference type="SUPFAM" id="SSF50978">
    <property type="entry name" value="WD40 repeat-like"/>
    <property type="match status" value="1"/>
</dbReference>
<dbReference type="GO" id="GO:0005680">
    <property type="term" value="C:anaphase-promoting complex"/>
    <property type="evidence" value="ECO:0007669"/>
    <property type="project" value="InterPro"/>
</dbReference>
<dbReference type="InterPro" id="IPR024977">
    <property type="entry name" value="Apc4-like_WD40_dom"/>
</dbReference>
<dbReference type="GO" id="GO:0031145">
    <property type="term" value="P:anaphase-promoting complex-dependent catabolic process"/>
    <property type="evidence" value="ECO:0007669"/>
    <property type="project" value="InterPro"/>
</dbReference>
<dbReference type="GO" id="GO:0034399">
    <property type="term" value="C:nuclear periphery"/>
    <property type="evidence" value="ECO:0007669"/>
    <property type="project" value="TreeGrafter"/>
</dbReference>
<dbReference type="PANTHER" id="PTHR13260">
    <property type="entry name" value="ANAPHASE PROMOTING COMPLEX SUBUNIT 4 APC4"/>
    <property type="match status" value="1"/>
</dbReference>
<dbReference type="InterPro" id="IPR024789">
    <property type="entry name" value="APC4"/>
</dbReference>
<accession>A0AA37L8U2</accession>
<comment type="caution">
    <text evidence="6">The sequence shown here is derived from an EMBL/GenBank/DDBJ whole genome shotgun (WGS) entry which is preliminary data.</text>
</comment>
<evidence type="ECO:0000313" key="6">
    <source>
        <dbReference type="EMBL" id="GKT43952.1"/>
    </source>
</evidence>
<keyword evidence="4" id="KW-0131">Cell cycle</keyword>
<reference evidence="6 7" key="1">
    <citation type="submission" date="2022-03" db="EMBL/GenBank/DDBJ databases">
        <title>Genome data of Colletotrichum spp.</title>
        <authorList>
            <person name="Utami Y.D."/>
            <person name="Hiruma K."/>
        </authorList>
    </citation>
    <scope>NUCLEOTIDE SEQUENCE [LARGE SCALE GENOMIC DNA]</scope>
    <source>
        <strain evidence="6 7">MAFF 239500</strain>
    </source>
</reference>
<feature type="domain" description="Anaphase-promoting complex subunit 4-like WD40" evidence="5">
    <location>
        <begin position="28"/>
        <end position="123"/>
    </location>
</feature>
<evidence type="ECO:0000256" key="4">
    <source>
        <dbReference type="ARBA" id="ARBA00023306"/>
    </source>
</evidence>
<dbReference type="EMBL" id="BQXU01000008">
    <property type="protein sequence ID" value="GKT43952.1"/>
    <property type="molecule type" value="Genomic_DNA"/>
</dbReference>
<dbReference type="AlphaFoldDB" id="A0AA37L8U2"/>
<protein>
    <recommendedName>
        <fullName evidence="5">Anaphase-promoting complex subunit 4-like WD40 domain-containing protein</fullName>
    </recommendedName>
</protein>
<evidence type="ECO:0000256" key="3">
    <source>
        <dbReference type="ARBA" id="ARBA00022786"/>
    </source>
</evidence>
<dbReference type="RefSeq" id="XP_049126302.1">
    <property type="nucleotide sequence ID" value="XM_049270345.1"/>
</dbReference>
<evidence type="ECO:0000313" key="7">
    <source>
        <dbReference type="Proteomes" id="UP001055115"/>
    </source>
</evidence>